<evidence type="ECO:0000313" key="2">
    <source>
        <dbReference type="EMBL" id="MBC2607115.1"/>
    </source>
</evidence>
<dbReference type="Proteomes" id="UP000526501">
    <property type="component" value="Unassembled WGS sequence"/>
</dbReference>
<keyword evidence="1" id="KW-0812">Transmembrane</keyword>
<evidence type="ECO:0000313" key="3">
    <source>
        <dbReference type="Proteomes" id="UP000526501"/>
    </source>
</evidence>
<dbReference type="AlphaFoldDB" id="A0A7X1E8U1"/>
<accession>A0A7X1E8U1</accession>
<dbReference type="EMBL" id="JACHVC010000012">
    <property type="protein sequence ID" value="MBC2607115.1"/>
    <property type="molecule type" value="Genomic_DNA"/>
</dbReference>
<protein>
    <submittedName>
        <fullName evidence="2">Uncharacterized protein</fullName>
    </submittedName>
</protein>
<reference evidence="2 3" key="1">
    <citation type="submission" date="2020-07" db="EMBL/GenBank/DDBJ databases">
        <authorList>
            <person name="Feng X."/>
        </authorList>
    </citation>
    <scope>NUCLEOTIDE SEQUENCE [LARGE SCALE GENOMIC DNA]</scope>
    <source>
        <strain evidence="2 3">JCM23202</strain>
    </source>
</reference>
<evidence type="ECO:0000256" key="1">
    <source>
        <dbReference type="SAM" id="Phobius"/>
    </source>
</evidence>
<gene>
    <name evidence="2" type="ORF">H5P27_13760</name>
</gene>
<feature type="transmembrane region" description="Helical" evidence="1">
    <location>
        <begin position="58"/>
        <end position="77"/>
    </location>
</feature>
<keyword evidence="1" id="KW-0472">Membrane</keyword>
<organism evidence="2 3">
    <name type="scientific">Pelagicoccus albus</name>
    <dbReference type="NCBI Taxonomy" id="415222"/>
    <lineage>
        <taxon>Bacteria</taxon>
        <taxon>Pseudomonadati</taxon>
        <taxon>Verrucomicrobiota</taxon>
        <taxon>Opitutia</taxon>
        <taxon>Puniceicoccales</taxon>
        <taxon>Pelagicoccaceae</taxon>
        <taxon>Pelagicoccus</taxon>
    </lineage>
</organism>
<sequence>MDKDDKELEEALDLWKEVDVDHPRLSSRVWSRLAADNKDADNLPGFLGLIQAVLGRPIYATVFVVTCVLAGLLAAEFRVAHRELERSDQIIKAYREVVDPLLEEADRGY</sequence>
<comment type="caution">
    <text evidence="2">The sequence shown here is derived from an EMBL/GenBank/DDBJ whole genome shotgun (WGS) entry which is preliminary data.</text>
</comment>
<proteinExistence type="predicted"/>
<dbReference type="RefSeq" id="WP_185660975.1">
    <property type="nucleotide sequence ID" value="NZ_CAWPOO010000012.1"/>
</dbReference>
<keyword evidence="3" id="KW-1185">Reference proteome</keyword>
<name>A0A7X1E8U1_9BACT</name>
<keyword evidence="1" id="KW-1133">Transmembrane helix</keyword>